<reference evidence="3" key="1">
    <citation type="submission" date="2016-10" db="EMBL/GenBank/DDBJ databases">
        <authorList>
            <person name="Varghese N."/>
            <person name="Submissions S."/>
        </authorList>
    </citation>
    <scope>NUCLEOTIDE SEQUENCE [LARGE SCALE GENOMIC DNA]</scope>
    <source>
        <strain evidence="3">CGMCC 1.1761</strain>
    </source>
</reference>
<keyword evidence="3" id="KW-1185">Reference proteome</keyword>
<dbReference type="SUPFAM" id="SSF56524">
    <property type="entry name" value="Oxidoreductase molybdopterin-binding domain"/>
    <property type="match status" value="1"/>
</dbReference>
<name>A0A1G4UM53_9HYPH</name>
<dbReference type="PROSITE" id="PS51257">
    <property type="entry name" value="PROKAR_LIPOPROTEIN"/>
    <property type="match status" value="1"/>
</dbReference>
<evidence type="ECO:0000313" key="2">
    <source>
        <dbReference type="EMBL" id="SCW94730.1"/>
    </source>
</evidence>
<dbReference type="STRING" id="177413.SAMN05660859_4150"/>
<dbReference type="AlphaFoldDB" id="A0A1G4UM53"/>
<dbReference type="EMBL" id="FMTP01000009">
    <property type="protein sequence ID" value="SCW94730.1"/>
    <property type="molecule type" value="Genomic_DNA"/>
</dbReference>
<organism evidence="2 3">
    <name type="scientific">Ancylobacter rudongensis</name>
    <dbReference type="NCBI Taxonomy" id="177413"/>
    <lineage>
        <taxon>Bacteria</taxon>
        <taxon>Pseudomonadati</taxon>
        <taxon>Pseudomonadota</taxon>
        <taxon>Alphaproteobacteria</taxon>
        <taxon>Hyphomicrobiales</taxon>
        <taxon>Xanthobacteraceae</taxon>
        <taxon>Ancylobacter</taxon>
    </lineage>
</organism>
<evidence type="ECO:0000256" key="1">
    <source>
        <dbReference type="SAM" id="SignalP"/>
    </source>
</evidence>
<sequence length="163" mass="18072">MSIRLIYALVLTLMACAAPNMAQAHDLALRWLGEDGKVIAQKTLTLAELDNLPQTRIETGTPWTKGANTFTGPSLGVLAALGGRPVREAKVVALNDYVAPIPAEDWKDHGAILTTRFDGATMRVRDKGPFWVMYPIDSDPALRQQYYQSRMVWQVKSIDFIAQ</sequence>
<protein>
    <recommendedName>
        <fullName evidence="4">Oxidoreductase molybdopterin-binding domain-containing protein</fullName>
    </recommendedName>
</protein>
<dbReference type="InterPro" id="IPR036374">
    <property type="entry name" value="OxRdtase_Mopterin-bd_sf"/>
</dbReference>
<gene>
    <name evidence="2" type="ORF">SAMN05660859_4150</name>
</gene>
<evidence type="ECO:0008006" key="4">
    <source>
        <dbReference type="Google" id="ProtNLM"/>
    </source>
</evidence>
<keyword evidence="1" id="KW-0732">Signal</keyword>
<feature type="chain" id="PRO_5011706222" description="Oxidoreductase molybdopterin-binding domain-containing protein" evidence="1">
    <location>
        <begin position="25"/>
        <end position="163"/>
    </location>
</feature>
<evidence type="ECO:0000313" key="3">
    <source>
        <dbReference type="Proteomes" id="UP000198889"/>
    </source>
</evidence>
<dbReference type="Proteomes" id="UP000198889">
    <property type="component" value="Unassembled WGS sequence"/>
</dbReference>
<dbReference type="RefSeq" id="WP_091443716.1">
    <property type="nucleotide sequence ID" value="NZ_FMTP01000009.1"/>
</dbReference>
<feature type="signal peptide" evidence="1">
    <location>
        <begin position="1"/>
        <end position="24"/>
    </location>
</feature>
<accession>A0A1G4UM53</accession>
<proteinExistence type="predicted"/>